<protein>
    <submittedName>
        <fullName evidence="1">Tryptophan halogenase family protein</fullName>
        <ecNumber evidence="1">1.14.19.-</ecNumber>
    </submittedName>
</protein>
<dbReference type="Proteomes" id="UP001595621">
    <property type="component" value="Unassembled WGS sequence"/>
</dbReference>
<dbReference type="Pfam" id="PF04820">
    <property type="entry name" value="Trp_halogenase"/>
    <property type="match status" value="1"/>
</dbReference>
<dbReference type="PANTHER" id="PTHR43747">
    <property type="entry name" value="FAD-BINDING PROTEIN"/>
    <property type="match status" value="1"/>
</dbReference>
<keyword evidence="2" id="KW-1185">Reference proteome</keyword>
<comment type="caution">
    <text evidence="1">The sequence shown here is derived from an EMBL/GenBank/DDBJ whole genome shotgun (WGS) entry which is preliminary data.</text>
</comment>
<dbReference type="InterPro" id="IPR006905">
    <property type="entry name" value="Flavin_halogenase"/>
</dbReference>
<dbReference type="InterPro" id="IPR050816">
    <property type="entry name" value="Flavin-dep_Halogenase_NPB"/>
</dbReference>
<dbReference type="Gene3D" id="3.50.50.60">
    <property type="entry name" value="FAD/NAD(P)-binding domain"/>
    <property type="match status" value="1"/>
</dbReference>
<dbReference type="InterPro" id="IPR033856">
    <property type="entry name" value="Trp_halogen"/>
</dbReference>
<dbReference type="PIRSF" id="PIRSF011396">
    <property type="entry name" value="Trp_halogenase"/>
    <property type="match status" value="1"/>
</dbReference>
<gene>
    <name evidence="1" type="ORF">ACFOE0_17810</name>
</gene>
<sequence>MQQGVDMQQQLVILGGGSAGWMAAAMLAKTLGHSVAITLVESEEIGTVGVGEASIPPLTLFNRALGIDERDFMAVTAATFKLGIQFEGWGNPNACYMHAFGAMGRDLALTPFVHLWLKQSGNTRAVDASDFWRYSANACASAANRFGLTGGQGDLPHAYHFDAGLYANYLREFSQRLGVKRINGRVSQVHTDSTSGDITALELSDGTRIAGDLFIDCSGFASLLIDKTLNAGFEDWSHWLPCDSAWAVPSARGDMLRPYTRSIAHQAGWQWQIPLQHRTGNGMVFASRWWDEQDAKAALLANLDTQALDDPRLLKFKVGRRRKQWHHNCVALGLASGFLEPLESTSIHLVQSGIMRLVKLFPAKGLAADALRDEYNRQSQQEFEQIRDFIILHYCLNSRGSNQSEAGSLWRLCRNMALPTSLEHKIALFKESGMVVRQQDELFAEVAWQQVMLGQGVSPQSWSPMADKLTSEQLTEYLQNIQTITSGAVSKMPPHDQFIQAYCQMETA</sequence>
<dbReference type="SUPFAM" id="SSF51905">
    <property type="entry name" value="FAD/NAD(P)-binding domain"/>
    <property type="match status" value="1"/>
</dbReference>
<reference evidence="2" key="1">
    <citation type="journal article" date="2019" name="Int. J. Syst. Evol. Microbiol.">
        <title>The Global Catalogue of Microorganisms (GCM) 10K type strain sequencing project: providing services to taxonomists for standard genome sequencing and annotation.</title>
        <authorList>
            <consortium name="The Broad Institute Genomics Platform"/>
            <consortium name="The Broad Institute Genome Sequencing Center for Infectious Disease"/>
            <person name="Wu L."/>
            <person name="Ma J."/>
        </authorList>
    </citation>
    <scope>NUCLEOTIDE SEQUENCE [LARGE SCALE GENOMIC DNA]</scope>
    <source>
        <strain evidence="2">KCTC 52277</strain>
    </source>
</reference>
<evidence type="ECO:0000313" key="1">
    <source>
        <dbReference type="EMBL" id="MFC3140017.1"/>
    </source>
</evidence>
<proteinExistence type="predicted"/>
<organism evidence="1 2">
    <name type="scientific">Shewanella submarina</name>
    <dbReference type="NCBI Taxonomy" id="2016376"/>
    <lineage>
        <taxon>Bacteria</taxon>
        <taxon>Pseudomonadati</taxon>
        <taxon>Pseudomonadota</taxon>
        <taxon>Gammaproteobacteria</taxon>
        <taxon>Alteromonadales</taxon>
        <taxon>Shewanellaceae</taxon>
        <taxon>Shewanella</taxon>
    </lineage>
</organism>
<dbReference type="EC" id="1.14.19.-" evidence="1"/>
<dbReference type="InterPro" id="IPR036188">
    <property type="entry name" value="FAD/NAD-bd_sf"/>
</dbReference>
<evidence type="ECO:0000313" key="2">
    <source>
        <dbReference type="Proteomes" id="UP001595621"/>
    </source>
</evidence>
<dbReference type="RefSeq" id="WP_380712475.1">
    <property type="nucleotide sequence ID" value="NZ_JBHRTD010000018.1"/>
</dbReference>
<accession>A0ABV7GJY4</accession>
<dbReference type="EMBL" id="JBHRTD010000018">
    <property type="protein sequence ID" value="MFC3140017.1"/>
    <property type="molecule type" value="Genomic_DNA"/>
</dbReference>
<keyword evidence="1" id="KW-0560">Oxidoreductase</keyword>
<dbReference type="PANTHER" id="PTHR43747:SF4">
    <property type="entry name" value="FLAVIN-DEPENDENT TRYPTOPHAN HALOGENASE"/>
    <property type="match status" value="1"/>
</dbReference>
<name>A0ABV7GJY4_9GAMM</name>
<dbReference type="GO" id="GO:0016491">
    <property type="term" value="F:oxidoreductase activity"/>
    <property type="evidence" value="ECO:0007669"/>
    <property type="project" value="UniProtKB-KW"/>
</dbReference>